<dbReference type="GO" id="GO:0003676">
    <property type="term" value="F:nucleic acid binding"/>
    <property type="evidence" value="ECO:0007669"/>
    <property type="project" value="InterPro"/>
</dbReference>
<dbReference type="InterPro" id="IPR009008">
    <property type="entry name" value="Val/Leu/Ile-tRNA-synth_edit"/>
</dbReference>
<evidence type="ECO:0000259" key="16">
    <source>
        <dbReference type="PROSITE" id="PS51194"/>
    </source>
</evidence>
<keyword evidence="5" id="KW-0547">Nucleotide-binding</keyword>
<dbReference type="PROSITE" id="PS51192">
    <property type="entry name" value="HELICASE_ATP_BIND_1"/>
    <property type="match status" value="1"/>
</dbReference>
<dbReference type="GO" id="GO:0002161">
    <property type="term" value="F:aminoacyl-tRNA deacylase activity"/>
    <property type="evidence" value="ECO:0007669"/>
    <property type="project" value="InterPro"/>
</dbReference>
<dbReference type="Gene3D" id="3.40.50.300">
    <property type="entry name" value="P-loop containing nucleotide triphosphate hydrolases"/>
    <property type="match status" value="2"/>
</dbReference>
<sequence length="1912" mass="217781">MALRDKQRIIYTSPIKALSNQKYRDLQDEFNDVGLMTGDVTINPHASCMIMTTEILRSMLYRGSDVSREMAWVVFDEVHYMRDRDRGVVWEEVMILLPDSVRLVFLSATIPNAREFAEWICRIKHQPCHVIYTDKRPVPLQHYLFPAGGDGVYMVVDEKGQFREDNFHKALTALQSAAESTNVDTKKMLKRKGKANLGDLEKIVRMCSDRGYLPLIVFSFSRKECEANAVALKKMDVTDDDEKRLIDEVFNNAIMTLGDEDRELPQVQSMLPLLRRGLGIHHGGLLPMLKEVVEILFQESLIKVLFSTETFAMGINMPAKTVVFTNTRKWDGVEYRILNAGEYIQMSGRAGRRGKDDRGLTIIMFDEKVEPDVAKEMFMGQSSKIYSAFHLGYNMLINLLRLEGADPDYMIQRSFHQFQKDKSALEIQGKKQDLEAEVANLEDLRVAVNDDSSYAFNVDEAIADYYYIDKQLSKKIDERREIVIRPEHIAPFLNPGRLVCMKDGDTDWGWGILISAARKKLTENNSVLDDSEPQWVLDVFLPCDPEDKDRPPADAKAEGRIFPMALTLVQKISKIRSNMPTGDLDSDDSRRALLKTLHQIKNHKSFKQGIPELDPVGEMNIKSEEMNSVVATIADLQKKLSTNSFHGHDKMQLYYDCFSKKVNLHRQVQDLEKQINQSRFMVMSDDLRAMRRVLRRLEFIDKDGVVQLKGRMACEITSADEILMTEIVFQNVFADIDANNIIALCSCLVFDEKSEDPITNNLDLMKAFETCKGIARNVAEIMVENKIPIDVEEYVQKLKPQLMDVVLHWLEGKRFHEIMNQCNLYEGSVVRVIRRLEELIRELATAAKTIGNEELASKLNEGRSRLKRGIIFASECPTSVVSGSMPGRYDYSEVEKDLYRWWEDAGFFRPEVAEKVPSESDERESYVMPMPPPNVSMRLKVSSHDFIECVVTELFGYQVSLDILDWKRRQEVGREEFLRRVWEWKDEKGGAIVDQMRRLGASADWSREQFTLNEHMSAAVVEAFCRLHEKGAIFRGQRMVNWSPVLQTAVSDLEVEYSDVQGQLYYFKYVVAGEDGEAEEFIPVATTRPETILGDSAVCVHPEDDRYKHLIGRDVLVPIQGRRIPVIADAYVDREFGTGALKITPAHDFNDFEIGQRHGLENHTVIGLDGSMISLEALGSPQYVGLDRSKCRKVLWADLEEAGLTLKVEDHMQRVPLSQRSGEVIEPMLSDQWFVSTEVMAQRAMDAVQSGDINIQPDRFVKTWQDWLKEKQPWCISRQLWWGHRIPVFYPTNRPGSDKYFVARSEEEALEAARKELGEDVELKQDDDVLDTWFSSGLWPFATVGWPNEEAKDYKKYYPAIMMETGYDILFFWVARMVMMGLTLTDKAPFKEIYLHGLVRDEKGQKMSKTKGNVVDPLDSIADYGTDALRYALLTSSVPGMDVPISKGMLENAKAFANKIWNVGRFIITEYEKTAGTVQISFESGMTFSEEEIKAMPWLERALLSKCQGLCESVTAALLENRFAPPTKDIKEFLQEDVAAWYVEASKTRLQEHLGGNPNSAEAATSQKVLLYLLEVSLKLLHPFMPFVTEAVWQRLPRSASSPDSLMISPWPKMSAAHDAEAEGWFEKFCAVTSAVRNARAEQGIPPKERVPLTFWCAESNFQDALRAESSALAWLARADPEKIEAKAMSERPNETPSGCIRVVISDEIEVDMPVPEKEIDVGKELQRLEKQLNQVSALLESTEKKITPQFMERANPTAKEKILQKRDELAQQKVTISAQLEELSAKIPARRDVVAAALALLFAAPQARADVGEGDMLPPGAKQEDRIRKGLEAWNKLPEKLTSEDKDKEWDDAIGFLRRIYGLNEDMKYLTRGLKGAKKQEAWRPAALALLNFDSSLIRQISYIVTSDKCF</sequence>
<dbReference type="CDD" id="cd07962">
    <property type="entry name" value="Anticodon_Ia_Val"/>
    <property type="match status" value="1"/>
</dbReference>
<gene>
    <name evidence="17" type="ORF">C1SCF055_LOCUS10509</name>
</gene>
<keyword evidence="19" id="KW-1185">Reference proteome</keyword>
<dbReference type="GO" id="GO:0005524">
    <property type="term" value="F:ATP binding"/>
    <property type="evidence" value="ECO:0007669"/>
    <property type="project" value="UniProtKB-KW"/>
</dbReference>
<accession>A0A9P1C0J5</accession>
<evidence type="ECO:0000256" key="13">
    <source>
        <dbReference type="ARBA" id="ARBA00047552"/>
    </source>
</evidence>
<dbReference type="InterPro" id="IPR014001">
    <property type="entry name" value="Helicase_ATP-bd"/>
</dbReference>
<protein>
    <recommendedName>
        <fullName evidence="2">valine--tRNA ligase</fullName>
        <ecNumber evidence="2">6.1.1.9</ecNumber>
    </recommendedName>
    <alternativeName>
        <fullName evidence="12">Valyl-tRNA synthetase</fullName>
    </alternativeName>
</protein>
<dbReference type="Gene3D" id="1.10.3380.30">
    <property type="match status" value="1"/>
</dbReference>
<dbReference type="GO" id="GO:0005634">
    <property type="term" value="C:nucleus"/>
    <property type="evidence" value="ECO:0007669"/>
    <property type="project" value="UniProtKB-SubCell"/>
</dbReference>
<evidence type="ECO:0000256" key="10">
    <source>
        <dbReference type="ARBA" id="ARBA00023146"/>
    </source>
</evidence>
<dbReference type="Pfam" id="PF00271">
    <property type="entry name" value="Helicase_C"/>
    <property type="match status" value="1"/>
</dbReference>
<dbReference type="PRINTS" id="PR00986">
    <property type="entry name" value="TRNASYNTHVAL"/>
</dbReference>
<keyword evidence="8" id="KW-0067">ATP-binding</keyword>
<dbReference type="Pfam" id="PF00133">
    <property type="entry name" value="tRNA-synt_1"/>
    <property type="match status" value="1"/>
</dbReference>
<dbReference type="InterPro" id="IPR037118">
    <property type="entry name" value="Val-tRNA_synth_C_sf"/>
</dbReference>
<feature type="coiled-coil region" evidence="14">
    <location>
        <begin position="1726"/>
        <end position="1787"/>
    </location>
</feature>
<evidence type="ECO:0000313" key="17">
    <source>
        <dbReference type="EMBL" id="CAI3982846.1"/>
    </source>
</evidence>
<keyword evidence="9" id="KW-0648">Protein biosynthesis</keyword>
<dbReference type="GO" id="GO:0004386">
    <property type="term" value="F:helicase activity"/>
    <property type="evidence" value="ECO:0007669"/>
    <property type="project" value="UniProtKB-KW"/>
</dbReference>
<keyword evidence="11" id="KW-0539">Nucleus</keyword>
<keyword evidence="4" id="KW-0436">Ligase</keyword>
<evidence type="ECO:0000256" key="3">
    <source>
        <dbReference type="ARBA" id="ARBA00022490"/>
    </source>
</evidence>
<keyword evidence="7 18" id="KW-0347">Helicase</keyword>
<dbReference type="InterPro" id="IPR002303">
    <property type="entry name" value="Valyl-tRNA_ligase"/>
</dbReference>
<evidence type="ECO:0000256" key="11">
    <source>
        <dbReference type="ARBA" id="ARBA00023242"/>
    </source>
</evidence>
<dbReference type="Gene3D" id="1.10.287.380">
    <property type="entry name" value="Valyl-tRNA synthetase, C-terminal domain"/>
    <property type="match status" value="1"/>
</dbReference>
<dbReference type="FunFam" id="3.40.50.620:FF:000078">
    <property type="entry name" value="Valine--tRNA ligase, mitochondrial"/>
    <property type="match status" value="1"/>
</dbReference>
<dbReference type="Pfam" id="PF00270">
    <property type="entry name" value="DEAD"/>
    <property type="match status" value="1"/>
</dbReference>
<evidence type="ECO:0000256" key="7">
    <source>
        <dbReference type="ARBA" id="ARBA00022806"/>
    </source>
</evidence>
<dbReference type="SMART" id="SM01142">
    <property type="entry name" value="DSHCT"/>
    <property type="match status" value="1"/>
</dbReference>
<dbReference type="Pfam" id="PF21408">
    <property type="entry name" value="MTR4-like_stalk"/>
    <property type="match status" value="1"/>
</dbReference>
<dbReference type="Proteomes" id="UP001152797">
    <property type="component" value="Unassembled WGS sequence"/>
</dbReference>
<evidence type="ECO:0000256" key="4">
    <source>
        <dbReference type="ARBA" id="ARBA00022598"/>
    </source>
</evidence>
<dbReference type="Gene3D" id="2.40.30.300">
    <property type="match status" value="1"/>
</dbReference>
<evidence type="ECO:0000256" key="8">
    <source>
        <dbReference type="ARBA" id="ARBA00022840"/>
    </source>
</evidence>
<evidence type="ECO:0000256" key="14">
    <source>
        <dbReference type="SAM" id="Coils"/>
    </source>
</evidence>
<comment type="caution">
    <text evidence="17">The sequence shown here is derived from an EMBL/GenBank/DDBJ whole genome shotgun (WGS) entry which is preliminary data.</text>
</comment>
<dbReference type="NCBIfam" id="NF004349">
    <property type="entry name" value="PRK05729.1"/>
    <property type="match status" value="1"/>
</dbReference>
<dbReference type="EMBL" id="CAMXCT010000755">
    <property type="protein sequence ID" value="CAI3982846.1"/>
    <property type="molecule type" value="Genomic_DNA"/>
</dbReference>
<dbReference type="InterPro" id="IPR011545">
    <property type="entry name" value="DEAD/DEAH_box_helicase_dom"/>
</dbReference>
<keyword evidence="6" id="KW-0378">Hydrolase</keyword>
<dbReference type="OrthoDB" id="64767at2759"/>
<feature type="domain" description="Helicase C-terminal" evidence="16">
    <location>
        <begin position="199"/>
        <end position="397"/>
    </location>
</feature>
<dbReference type="EMBL" id="CAMXCT020000755">
    <property type="protein sequence ID" value="CAL1136221.1"/>
    <property type="molecule type" value="Genomic_DNA"/>
</dbReference>
<evidence type="ECO:0000256" key="6">
    <source>
        <dbReference type="ARBA" id="ARBA00022801"/>
    </source>
</evidence>
<dbReference type="Pfam" id="PF08264">
    <property type="entry name" value="Anticodon_1"/>
    <property type="match status" value="1"/>
</dbReference>
<dbReference type="GO" id="GO:0006438">
    <property type="term" value="P:valyl-tRNA aminoacylation"/>
    <property type="evidence" value="ECO:0007669"/>
    <property type="project" value="InterPro"/>
</dbReference>
<dbReference type="InterPro" id="IPR001650">
    <property type="entry name" value="Helicase_C-like"/>
</dbReference>
<evidence type="ECO:0000259" key="15">
    <source>
        <dbReference type="PROSITE" id="PS51192"/>
    </source>
</evidence>
<reference evidence="17" key="1">
    <citation type="submission" date="2022-10" db="EMBL/GenBank/DDBJ databases">
        <authorList>
            <person name="Chen Y."/>
            <person name="Dougan E. K."/>
            <person name="Chan C."/>
            <person name="Rhodes N."/>
            <person name="Thang M."/>
        </authorList>
    </citation>
    <scope>NUCLEOTIDE SEQUENCE</scope>
</reference>
<dbReference type="SUPFAM" id="SSF47323">
    <property type="entry name" value="Anticodon-binding domain of a subclass of class I aminoacyl-tRNA synthetases"/>
    <property type="match status" value="1"/>
</dbReference>
<name>A0A9P1C0J5_9DINO</name>
<dbReference type="FunFam" id="3.40.50.300:FF:000083">
    <property type="entry name" value="ATP-dependent RNA helicase DOB1"/>
    <property type="match status" value="1"/>
</dbReference>
<dbReference type="NCBIfam" id="TIGR00422">
    <property type="entry name" value="valS"/>
    <property type="match status" value="1"/>
</dbReference>
<dbReference type="InterPro" id="IPR025696">
    <property type="entry name" value="Beta-barrel_MTR4"/>
</dbReference>
<keyword evidence="14" id="KW-0175">Coiled coil</keyword>
<dbReference type="PROSITE" id="PS51194">
    <property type="entry name" value="HELICASE_CTER"/>
    <property type="match status" value="1"/>
</dbReference>
<dbReference type="InterPro" id="IPR027417">
    <property type="entry name" value="P-loop_NTPase"/>
</dbReference>
<dbReference type="CDD" id="cd18795">
    <property type="entry name" value="SF2_C_Ski2"/>
    <property type="match status" value="1"/>
</dbReference>
<dbReference type="InterPro" id="IPR014729">
    <property type="entry name" value="Rossmann-like_a/b/a_fold"/>
</dbReference>
<dbReference type="SUPFAM" id="SSF52374">
    <property type="entry name" value="Nucleotidylyl transferase"/>
    <property type="match status" value="1"/>
</dbReference>
<dbReference type="Gene3D" id="1.10.730.10">
    <property type="entry name" value="Isoleucyl-tRNA Synthetase, Domain 1"/>
    <property type="match status" value="1"/>
</dbReference>
<evidence type="ECO:0000313" key="19">
    <source>
        <dbReference type="Proteomes" id="UP001152797"/>
    </source>
</evidence>
<dbReference type="InterPro" id="IPR002300">
    <property type="entry name" value="aa-tRNA-synth_Ia"/>
</dbReference>
<evidence type="ECO:0000256" key="2">
    <source>
        <dbReference type="ARBA" id="ARBA00013169"/>
    </source>
</evidence>
<dbReference type="Pfam" id="PF08148">
    <property type="entry name" value="DSHCT"/>
    <property type="match status" value="1"/>
</dbReference>
<evidence type="ECO:0000256" key="1">
    <source>
        <dbReference type="ARBA" id="ARBA00004123"/>
    </source>
</evidence>
<evidence type="ECO:0000256" key="5">
    <source>
        <dbReference type="ARBA" id="ARBA00022741"/>
    </source>
</evidence>
<dbReference type="CDD" id="cd00817">
    <property type="entry name" value="ValRS_core"/>
    <property type="match status" value="1"/>
</dbReference>
<feature type="coiled-coil region" evidence="14">
    <location>
        <begin position="424"/>
        <end position="451"/>
    </location>
</feature>
<dbReference type="EC" id="6.1.1.9" evidence="2"/>
<dbReference type="InterPro" id="IPR033705">
    <property type="entry name" value="Anticodon_Ia_Val"/>
</dbReference>
<evidence type="ECO:0000313" key="18">
    <source>
        <dbReference type="EMBL" id="CAL4770158.1"/>
    </source>
</evidence>
<dbReference type="GO" id="GO:0005829">
    <property type="term" value="C:cytosol"/>
    <property type="evidence" value="ECO:0007669"/>
    <property type="project" value="TreeGrafter"/>
</dbReference>
<dbReference type="SUPFAM" id="SSF52540">
    <property type="entry name" value="P-loop containing nucleoside triphosphate hydrolases"/>
    <property type="match status" value="2"/>
</dbReference>
<feature type="domain" description="Helicase ATP-binding" evidence="15">
    <location>
        <begin position="1"/>
        <end position="128"/>
    </location>
</feature>
<reference evidence="18 19" key="2">
    <citation type="submission" date="2024-05" db="EMBL/GenBank/DDBJ databases">
        <authorList>
            <person name="Chen Y."/>
            <person name="Shah S."/>
            <person name="Dougan E. K."/>
            <person name="Thang M."/>
            <person name="Chan C."/>
        </authorList>
    </citation>
    <scope>NUCLEOTIDE SEQUENCE [LARGE SCALE GENOMIC DNA]</scope>
</reference>
<dbReference type="FunFam" id="3.40.50.300:FF:000141">
    <property type="entry name" value="ATP-dependent RNA helicase DOB1"/>
    <property type="match status" value="1"/>
</dbReference>
<dbReference type="InterPro" id="IPR048392">
    <property type="entry name" value="MTR4-like_stalk"/>
</dbReference>
<dbReference type="PANTHER" id="PTHR11946:SF93">
    <property type="entry name" value="VALINE--TRNA LIGASE, CHLOROPLASTIC_MITOCHONDRIAL 2"/>
    <property type="match status" value="1"/>
</dbReference>
<dbReference type="InterPro" id="IPR009080">
    <property type="entry name" value="tRNAsynth_Ia_anticodon-bd"/>
</dbReference>
<keyword evidence="10" id="KW-0030">Aminoacyl-tRNA synthetase</keyword>
<dbReference type="SMART" id="SM00487">
    <property type="entry name" value="DEXDc"/>
    <property type="match status" value="1"/>
</dbReference>
<dbReference type="HAMAP" id="MF_02004">
    <property type="entry name" value="Val_tRNA_synth_type1"/>
    <property type="match status" value="1"/>
</dbReference>
<dbReference type="GO" id="GO:0004832">
    <property type="term" value="F:valine-tRNA ligase activity"/>
    <property type="evidence" value="ECO:0007669"/>
    <property type="project" value="UniProtKB-EC"/>
</dbReference>
<comment type="subcellular location">
    <subcellularLocation>
        <location evidence="1">Nucleus</location>
    </subcellularLocation>
</comment>
<dbReference type="SUPFAM" id="SSF50677">
    <property type="entry name" value="ValRS/IleRS/LeuRS editing domain"/>
    <property type="match status" value="1"/>
</dbReference>
<comment type="catalytic activity">
    <reaction evidence="13">
        <text>tRNA(Val) + L-valine + ATP = L-valyl-tRNA(Val) + AMP + diphosphate</text>
        <dbReference type="Rhea" id="RHEA:10704"/>
        <dbReference type="Rhea" id="RHEA-COMP:9672"/>
        <dbReference type="Rhea" id="RHEA-COMP:9708"/>
        <dbReference type="ChEBI" id="CHEBI:30616"/>
        <dbReference type="ChEBI" id="CHEBI:33019"/>
        <dbReference type="ChEBI" id="CHEBI:57762"/>
        <dbReference type="ChEBI" id="CHEBI:78442"/>
        <dbReference type="ChEBI" id="CHEBI:78537"/>
        <dbReference type="ChEBI" id="CHEBI:456215"/>
        <dbReference type="EC" id="6.1.1.9"/>
    </reaction>
</comment>
<keyword evidence="3" id="KW-0963">Cytoplasm</keyword>
<dbReference type="EMBL" id="CAMXCT030000755">
    <property type="protein sequence ID" value="CAL4770158.1"/>
    <property type="molecule type" value="Genomic_DNA"/>
</dbReference>
<dbReference type="PANTHER" id="PTHR11946">
    <property type="entry name" value="VALYL-TRNA SYNTHETASES"/>
    <property type="match status" value="1"/>
</dbReference>
<dbReference type="InterPro" id="IPR013155">
    <property type="entry name" value="M/V/L/I-tRNA-synth_anticd-bd"/>
</dbReference>
<dbReference type="Gene3D" id="3.40.50.620">
    <property type="entry name" value="HUPs"/>
    <property type="match status" value="2"/>
</dbReference>
<dbReference type="Pfam" id="PF13234">
    <property type="entry name" value="MTR4_beta-barrel"/>
    <property type="match status" value="1"/>
</dbReference>
<evidence type="ECO:0000256" key="9">
    <source>
        <dbReference type="ARBA" id="ARBA00022917"/>
    </source>
</evidence>
<evidence type="ECO:0000256" key="12">
    <source>
        <dbReference type="ARBA" id="ARBA00029936"/>
    </source>
</evidence>
<organism evidence="17">
    <name type="scientific">Cladocopium goreaui</name>
    <dbReference type="NCBI Taxonomy" id="2562237"/>
    <lineage>
        <taxon>Eukaryota</taxon>
        <taxon>Sar</taxon>
        <taxon>Alveolata</taxon>
        <taxon>Dinophyceae</taxon>
        <taxon>Suessiales</taxon>
        <taxon>Symbiodiniaceae</taxon>
        <taxon>Cladocopium</taxon>
    </lineage>
</organism>
<dbReference type="InterPro" id="IPR012961">
    <property type="entry name" value="Ski2/MTR4_C"/>
</dbReference>
<dbReference type="SMART" id="SM00490">
    <property type="entry name" value="HELICc"/>
    <property type="match status" value="1"/>
</dbReference>
<dbReference type="Gene3D" id="3.90.740.10">
    <property type="entry name" value="Valyl/Leucyl/Isoleucyl-tRNA synthetase, editing domain"/>
    <property type="match status" value="2"/>
</dbReference>
<proteinExistence type="inferred from homology"/>